<comment type="caution">
    <text evidence="1">The sequence shown here is derived from an EMBL/GenBank/DDBJ whole genome shotgun (WGS) entry which is preliminary data.</text>
</comment>
<dbReference type="SUPFAM" id="SSF53850">
    <property type="entry name" value="Periplasmic binding protein-like II"/>
    <property type="match status" value="1"/>
</dbReference>
<name>W4VHC8_9BACI</name>
<proteinExistence type="predicted"/>
<gene>
    <name evidence="1" type="ORF">JCM21714_1146</name>
</gene>
<protein>
    <submittedName>
        <fullName evidence="1">Lipoprotein</fullName>
    </submittedName>
</protein>
<sequence length="258" mass="29104">MFDEYKQTMDFFREMHENGYINQDFPVTSKPDQQEFFKNGTAGMYVGSMADVVSINGDAVAINHDVKFDVQNKIEGPDGEFGIWSIPGYGSLIMFPKSAVESEDDLLKILGFLDKMMTPEVANYAFWGIEGEHYEVKEGSALPTDDQALFDREVKPYQALEIGDPETNGRYEGFFEYDAKAKAEELIKDNENYLIEDPTVPLYSETYVNDGAILQEGMIDATYQYILGQIDEAGFDKAVEKWKKEGGAAIIEEFNASK</sequence>
<keyword evidence="2" id="KW-1185">Reference proteome</keyword>
<keyword evidence="1" id="KW-0449">Lipoprotein</keyword>
<dbReference type="Proteomes" id="UP000019102">
    <property type="component" value="Unassembled WGS sequence"/>
</dbReference>
<dbReference type="eggNOG" id="COG1653">
    <property type="taxonomic scope" value="Bacteria"/>
</dbReference>
<dbReference type="AlphaFoldDB" id="W4VHC8"/>
<dbReference type="EMBL" id="BAVS01000003">
    <property type="protein sequence ID" value="GAE92164.1"/>
    <property type="molecule type" value="Genomic_DNA"/>
</dbReference>
<reference evidence="1 2" key="1">
    <citation type="journal article" date="2014" name="Genome Announc.">
        <title>Draft Genome Sequence of the Boron-Tolerant and Moderately Halotolerant Bacterium Gracilibacillus boraciitolerans JCM 21714T.</title>
        <authorList>
            <person name="Ahmed I."/>
            <person name="Oshima K."/>
            <person name="Suda W."/>
            <person name="Kitamura K."/>
            <person name="Iida T."/>
            <person name="Ohmori Y."/>
            <person name="Fujiwara T."/>
            <person name="Hattori M."/>
            <person name="Ohkuma M."/>
        </authorList>
    </citation>
    <scope>NUCLEOTIDE SEQUENCE [LARGE SCALE GENOMIC DNA]</scope>
    <source>
        <strain evidence="1 2">JCM 21714</strain>
    </source>
</reference>
<accession>W4VHC8</accession>
<evidence type="ECO:0000313" key="2">
    <source>
        <dbReference type="Proteomes" id="UP000019102"/>
    </source>
</evidence>
<dbReference type="STRING" id="1298598.JCM21714_1146"/>
<dbReference type="Gene3D" id="3.40.190.10">
    <property type="entry name" value="Periplasmic binding protein-like II"/>
    <property type="match status" value="1"/>
</dbReference>
<evidence type="ECO:0000313" key="1">
    <source>
        <dbReference type="EMBL" id="GAE92164.1"/>
    </source>
</evidence>
<organism evidence="1 2">
    <name type="scientific">Gracilibacillus boraciitolerans JCM 21714</name>
    <dbReference type="NCBI Taxonomy" id="1298598"/>
    <lineage>
        <taxon>Bacteria</taxon>
        <taxon>Bacillati</taxon>
        <taxon>Bacillota</taxon>
        <taxon>Bacilli</taxon>
        <taxon>Bacillales</taxon>
        <taxon>Bacillaceae</taxon>
        <taxon>Gracilibacillus</taxon>
    </lineage>
</organism>